<feature type="region of interest" description="Disordered" evidence="1">
    <location>
        <begin position="1"/>
        <end position="54"/>
    </location>
</feature>
<dbReference type="InterPro" id="IPR000182">
    <property type="entry name" value="GNAT_dom"/>
</dbReference>
<evidence type="ECO:0000313" key="3">
    <source>
        <dbReference type="EMBL" id="MBB4286434.1"/>
    </source>
</evidence>
<dbReference type="Proteomes" id="UP000555728">
    <property type="component" value="Unassembled WGS sequence"/>
</dbReference>
<keyword evidence="3" id="KW-0808">Transferase</keyword>
<gene>
    <name evidence="3" type="ORF">GGD88_002164</name>
</gene>
<dbReference type="PROSITE" id="PS51186">
    <property type="entry name" value="GNAT"/>
    <property type="match status" value="1"/>
</dbReference>
<accession>A0A7W6S1E0</accession>
<dbReference type="AlphaFoldDB" id="A0A7W6S1E0"/>
<reference evidence="3 4" key="1">
    <citation type="submission" date="2020-08" db="EMBL/GenBank/DDBJ databases">
        <title>Genome sequencing of Purple Non-Sulfur Bacteria from various extreme environments.</title>
        <authorList>
            <person name="Mayer M."/>
        </authorList>
    </citation>
    <scope>NUCLEOTIDE SEQUENCE [LARGE SCALE GENOMIC DNA]</scope>
    <source>
        <strain evidence="3 4">JA135</strain>
    </source>
</reference>
<dbReference type="RefSeq" id="WP_184435297.1">
    <property type="nucleotide sequence ID" value="NZ_JACIGI010000016.1"/>
</dbReference>
<evidence type="ECO:0000259" key="2">
    <source>
        <dbReference type="PROSITE" id="PS51186"/>
    </source>
</evidence>
<dbReference type="SUPFAM" id="SSF55729">
    <property type="entry name" value="Acyl-CoA N-acyltransferases (Nat)"/>
    <property type="match status" value="1"/>
</dbReference>
<dbReference type="Pfam" id="PF00583">
    <property type="entry name" value="Acetyltransf_1"/>
    <property type="match status" value="1"/>
</dbReference>
<keyword evidence="4" id="KW-1185">Reference proteome</keyword>
<dbReference type="EMBL" id="JACIGI010000016">
    <property type="protein sequence ID" value="MBB4286434.1"/>
    <property type="molecule type" value="Genomic_DNA"/>
</dbReference>
<dbReference type="GO" id="GO:0016747">
    <property type="term" value="F:acyltransferase activity, transferring groups other than amino-acyl groups"/>
    <property type="evidence" value="ECO:0007669"/>
    <property type="project" value="InterPro"/>
</dbReference>
<dbReference type="Gene3D" id="3.40.630.30">
    <property type="match status" value="1"/>
</dbReference>
<evidence type="ECO:0000256" key="1">
    <source>
        <dbReference type="SAM" id="MobiDB-lite"/>
    </source>
</evidence>
<organism evidence="3 4">
    <name type="scientific">Roseospira goensis</name>
    <dbReference type="NCBI Taxonomy" id="391922"/>
    <lineage>
        <taxon>Bacteria</taxon>
        <taxon>Pseudomonadati</taxon>
        <taxon>Pseudomonadota</taxon>
        <taxon>Alphaproteobacteria</taxon>
        <taxon>Rhodospirillales</taxon>
        <taxon>Rhodospirillaceae</taxon>
        <taxon>Roseospira</taxon>
    </lineage>
</organism>
<sequence length="229" mass="25016">MSDTAALLPRSPNTPLSLEEALARPIPPGRLRETVTDLERRTPPDASPPPLPDGLHLRRYAGTLTWAAFAPLFHAVGDPWLWRDRLYRTEAEQDAHLSDPGIVVHVLERTTGQALGFCEMDCRDRAVGFRVLYFGLVPGAIGGGRGRLLFAHALADAWSLGPACVGLDTCTHDHPKALAFYESFGFTVTGRRVVEADDPRLTGLLPRTAGPHIPLAPLVERPPALRTDR</sequence>
<comment type="caution">
    <text evidence="3">The sequence shown here is derived from an EMBL/GenBank/DDBJ whole genome shotgun (WGS) entry which is preliminary data.</text>
</comment>
<name>A0A7W6S1E0_9PROT</name>
<evidence type="ECO:0000313" key="4">
    <source>
        <dbReference type="Proteomes" id="UP000555728"/>
    </source>
</evidence>
<feature type="compositionally biased region" description="Basic and acidic residues" evidence="1">
    <location>
        <begin position="30"/>
        <end position="43"/>
    </location>
</feature>
<dbReference type="InterPro" id="IPR016181">
    <property type="entry name" value="Acyl_CoA_acyltransferase"/>
</dbReference>
<protein>
    <submittedName>
        <fullName evidence="3">GNAT superfamily N-acetyltransferase</fullName>
    </submittedName>
</protein>
<feature type="domain" description="N-acetyltransferase" evidence="2">
    <location>
        <begin position="55"/>
        <end position="220"/>
    </location>
</feature>
<proteinExistence type="predicted"/>